<dbReference type="EMBL" id="JBHTEC010000008">
    <property type="protein sequence ID" value="MFD0288671.1"/>
    <property type="molecule type" value="Genomic_DNA"/>
</dbReference>
<reference evidence="2" key="1">
    <citation type="journal article" date="2019" name="Int. J. Syst. Evol. Microbiol.">
        <title>The Global Catalogue of Microorganisms (GCM) 10K type strain sequencing project: providing services to taxonomists for standard genome sequencing and annotation.</title>
        <authorList>
            <consortium name="The Broad Institute Genomics Platform"/>
            <consortium name="The Broad Institute Genome Sequencing Center for Infectious Disease"/>
            <person name="Wu L."/>
            <person name="Ma J."/>
        </authorList>
    </citation>
    <scope>NUCLEOTIDE SEQUENCE [LARGE SCALE GENOMIC DNA]</scope>
    <source>
        <strain evidence="2">CGMCC 4.7198</strain>
    </source>
</reference>
<dbReference type="RefSeq" id="WP_381253450.1">
    <property type="nucleotide sequence ID" value="NZ_JBHTBI010000009.1"/>
</dbReference>
<evidence type="ECO:0000313" key="1">
    <source>
        <dbReference type="EMBL" id="MFD0288671.1"/>
    </source>
</evidence>
<proteinExistence type="predicted"/>
<comment type="caution">
    <text evidence="1">The sequence shown here is derived from an EMBL/GenBank/DDBJ whole genome shotgun (WGS) entry which is preliminary data.</text>
</comment>
<protein>
    <submittedName>
        <fullName evidence="1">Uncharacterized protein</fullName>
    </submittedName>
</protein>
<organism evidence="1 2">
    <name type="scientific">Streptomyces lutosisoli</name>
    <dbReference type="NCBI Taxonomy" id="2665721"/>
    <lineage>
        <taxon>Bacteria</taxon>
        <taxon>Bacillati</taxon>
        <taxon>Actinomycetota</taxon>
        <taxon>Actinomycetes</taxon>
        <taxon>Kitasatosporales</taxon>
        <taxon>Streptomycetaceae</taxon>
        <taxon>Streptomyces</taxon>
    </lineage>
</organism>
<keyword evidence="2" id="KW-1185">Reference proteome</keyword>
<gene>
    <name evidence="1" type="ORF">ACFQZP_45185</name>
</gene>
<evidence type="ECO:0000313" key="2">
    <source>
        <dbReference type="Proteomes" id="UP001596957"/>
    </source>
</evidence>
<dbReference type="Proteomes" id="UP001596957">
    <property type="component" value="Unassembled WGS sequence"/>
</dbReference>
<sequence>MHDISTSRRAIEFLLDLIGSDDAERMRQRIGLPKPDADERTHNRRVLYAVWKSIALPSSVLLWALEEDDPERNVVVWGHKSADDAMRRAVMLGVPHGPGRTRAVRVDKALRHELEPPVPRHFSTYGLIGALRASTSMGPARSAASMVLGRRGWQAVADADRERPLPGYARWALTVRPDCPPALRARFGSHAKFTHRVRQAGVIDGPAQYATAWSPASRVLTVLSLGVTLFPTRVGEAEDALRPLVRDHLGDREDAWAVLAQLIGTFQGSVPELVITAGAIA</sequence>
<name>A0ABW2VZR1_9ACTN</name>
<accession>A0ABW2VZR1</accession>